<dbReference type="EMBL" id="JBHSGU010000002">
    <property type="protein sequence ID" value="MFC4699988.1"/>
    <property type="molecule type" value="Genomic_DNA"/>
</dbReference>
<keyword evidence="1" id="KW-0378">Hydrolase</keyword>
<gene>
    <name evidence="1" type="ORF">ACFO4O_07470</name>
</gene>
<protein>
    <submittedName>
        <fullName evidence="1">Alpha/beta hydrolase</fullName>
    </submittedName>
</protein>
<reference evidence="2" key="1">
    <citation type="journal article" date="2019" name="Int. J. Syst. Evol. Microbiol.">
        <title>The Global Catalogue of Microorganisms (GCM) 10K type strain sequencing project: providing services to taxonomists for standard genome sequencing and annotation.</title>
        <authorList>
            <consortium name="The Broad Institute Genomics Platform"/>
            <consortium name="The Broad Institute Genome Sequencing Center for Infectious Disease"/>
            <person name="Wu L."/>
            <person name="Ma J."/>
        </authorList>
    </citation>
    <scope>NUCLEOTIDE SEQUENCE [LARGE SCALE GENOMIC DNA]</scope>
    <source>
        <strain evidence="2">KACC 12507</strain>
    </source>
</reference>
<accession>A0ABV9LVJ8</accession>
<dbReference type="RefSeq" id="WP_382407018.1">
    <property type="nucleotide sequence ID" value="NZ_JBHSGU010000002.1"/>
</dbReference>
<dbReference type="SUPFAM" id="SSF53474">
    <property type="entry name" value="alpha/beta-Hydrolases"/>
    <property type="match status" value="1"/>
</dbReference>
<dbReference type="Proteomes" id="UP001595897">
    <property type="component" value="Unassembled WGS sequence"/>
</dbReference>
<comment type="caution">
    <text evidence="1">The sequence shown here is derived from an EMBL/GenBank/DDBJ whole genome shotgun (WGS) entry which is preliminary data.</text>
</comment>
<dbReference type="InterPro" id="IPR000801">
    <property type="entry name" value="Esterase-like"/>
</dbReference>
<dbReference type="Pfam" id="PF00756">
    <property type="entry name" value="Esterase"/>
    <property type="match status" value="1"/>
</dbReference>
<organism evidence="1 2">
    <name type="scientific">Glaciecola siphonariae</name>
    <dbReference type="NCBI Taxonomy" id="521012"/>
    <lineage>
        <taxon>Bacteria</taxon>
        <taxon>Pseudomonadati</taxon>
        <taxon>Pseudomonadota</taxon>
        <taxon>Gammaproteobacteria</taxon>
        <taxon>Alteromonadales</taxon>
        <taxon>Alteromonadaceae</taxon>
        <taxon>Glaciecola</taxon>
    </lineage>
</organism>
<dbReference type="Gene3D" id="3.40.50.1820">
    <property type="entry name" value="alpha/beta hydrolase"/>
    <property type="match status" value="1"/>
</dbReference>
<dbReference type="PANTHER" id="PTHR48098:SF1">
    <property type="entry name" value="DIACYLGLYCEROL ACYLTRANSFERASE_MYCOLYLTRANSFERASE AG85A"/>
    <property type="match status" value="1"/>
</dbReference>
<dbReference type="InterPro" id="IPR050583">
    <property type="entry name" value="Mycobacterial_A85_antigen"/>
</dbReference>
<sequence length="292" mass="32647">MSISRVEVSNPQFAPNKLMLLTISSTNLHTQSGNVQQKSAEPPRVRRQDVCIYNAYSEQKNLPVVLLLHGVYGNHWAWMFSGGAHLVLDKLREQGLSEFVLVMPSDGGIWDGSAYLPLRKGGNFERWIVDDVISAVTQHVDSVSESSNVYIAGLSMGGYGALRLGSKYPDLFSGISAHSAVTELADLSQFTQTDLRAYATADDNEPSVLYWMKQHKNSLPPIRFDCGKDDVLFEANKALTSQMNKLGIAHRFEAFEGGHEWDYWHQHLDKSLKFFDEIERNKAAAPKQSGKK</sequence>
<dbReference type="PANTHER" id="PTHR48098">
    <property type="entry name" value="ENTEROCHELIN ESTERASE-RELATED"/>
    <property type="match status" value="1"/>
</dbReference>
<keyword evidence="2" id="KW-1185">Reference proteome</keyword>
<evidence type="ECO:0000313" key="1">
    <source>
        <dbReference type="EMBL" id="MFC4699988.1"/>
    </source>
</evidence>
<proteinExistence type="predicted"/>
<name>A0ABV9LVJ8_9ALTE</name>
<dbReference type="InterPro" id="IPR029058">
    <property type="entry name" value="AB_hydrolase_fold"/>
</dbReference>
<dbReference type="GO" id="GO:0016787">
    <property type="term" value="F:hydrolase activity"/>
    <property type="evidence" value="ECO:0007669"/>
    <property type="project" value="UniProtKB-KW"/>
</dbReference>
<evidence type="ECO:0000313" key="2">
    <source>
        <dbReference type="Proteomes" id="UP001595897"/>
    </source>
</evidence>